<dbReference type="InterPro" id="IPR002885">
    <property type="entry name" value="PPR_rpt"/>
</dbReference>
<name>A0AAV2FFE7_9ROSI</name>
<feature type="repeat" description="PPR" evidence="3">
    <location>
        <begin position="505"/>
        <end position="539"/>
    </location>
</feature>
<proteinExistence type="inferred from homology"/>
<gene>
    <name evidence="5" type="ORF">LTRI10_LOCUS37325</name>
</gene>
<dbReference type="Proteomes" id="UP001497516">
    <property type="component" value="Chromosome 6"/>
</dbReference>
<keyword evidence="2" id="KW-0677">Repeat</keyword>
<feature type="region of interest" description="Disordered" evidence="4">
    <location>
        <begin position="29"/>
        <end position="89"/>
    </location>
</feature>
<protein>
    <recommendedName>
        <fullName evidence="7">Pentatricopeptide repeat-containing protein</fullName>
    </recommendedName>
</protein>
<feature type="repeat" description="PPR" evidence="3">
    <location>
        <begin position="364"/>
        <end position="398"/>
    </location>
</feature>
<dbReference type="SUPFAM" id="SSF81901">
    <property type="entry name" value="HCP-like"/>
    <property type="match status" value="1"/>
</dbReference>
<evidence type="ECO:0000256" key="4">
    <source>
        <dbReference type="SAM" id="MobiDB-lite"/>
    </source>
</evidence>
<evidence type="ECO:0008006" key="7">
    <source>
        <dbReference type="Google" id="ProtNLM"/>
    </source>
</evidence>
<accession>A0AAV2FFE7</accession>
<dbReference type="Pfam" id="PF01535">
    <property type="entry name" value="PPR"/>
    <property type="match status" value="4"/>
</dbReference>
<dbReference type="AlphaFoldDB" id="A0AAV2FFE7"/>
<feature type="repeat" description="PPR" evidence="3">
    <location>
        <begin position="329"/>
        <end position="363"/>
    </location>
</feature>
<feature type="repeat" description="PPR" evidence="3">
    <location>
        <begin position="470"/>
        <end position="504"/>
    </location>
</feature>
<feature type="repeat" description="PPR" evidence="3">
    <location>
        <begin position="399"/>
        <end position="429"/>
    </location>
</feature>
<reference evidence="5 6" key="1">
    <citation type="submission" date="2024-04" db="EMBL/GenBank/DDBJ databases">
        <authorList>
            <person name="Fracassetti M."/>
        </authorList>
    </citation>
    <scope>NUCLEOTIDE SEQUENCE [LARGE SCALE GENOMIC DNA]</scope>
</reference>
<dbReference type="NCBIfam" id="TIGR00756">
    <property type="entry name" value="PPR"/>
    <property type="match status" value="7"/>
</dbReference>
<dbReference type="Pfam" id="PF13041">
    <property type="entry name" value="PPR_2"/>
    <property type="match status" value="3"/>
</dbReference>
<feature type="repeat" description="PPR" evidence="3">
    <location>
        <begin position="259"/>
        <end position="293"/>
    </location>
</feature>
<dbReference type="PROSITE" id="PS51375">
    <property type="entry name" value="PPR"/>
    <property type="match status" value="9"/>
</dbReference>
<feature type="repeat" description="PPR" evidence="3">
    <location>
        <begin position="540"/>
        <end position="575"/>
    </location>
</feature>
<dbReference type="EMBL" id="OZ034819">
    <property type="protein sequence ID" value="CAL1396993.1"/>
    <property type="molecule type" value="Genomic_DNA"/>
</dbReference>
<dbReference type="PANTHER" id="PTHR47941">
    <property type="entry name" value="PENTATRICOPEPTIDE REPEAT-CONTAINING PROTEIN 3, MITOCHONDRIAL"/>
    <property type="match status" value="1"/>
</dbReference>
<feature type="repeat" description="PPR" evidence="3">
    <location>
        <begin position="435"/>
        <end position="469"/>
    </location>
</feature>
<sequence length="636" mass="71804">MARASASIATFLRQFRGETQTQARRLTVECSESESSSNGSSAGNKNLNFRRDGGNPGLTVECKESESSSNDSAGNENLDFRRDSGNPDLGEIAKEVSNLIRTKPRWEQTLRSDFPSFNFADSQFFQELLKHQTNAFLLFKVFHWLRSELDFIPNQDCCNALLNSLLDANAVKAANFLLELPGFAPDFDSLQQYIHCLCEHGLIHEAIDVLTKLRVTGKLSPSIKTWNSVLQCCLKLGKTDLLWKMYQVMIETGVVADIDTDTVFCLIDAFAKGGEAGKGYELLKQLLKDGLPLQNAPFIKLISAFAKRGENDVVSELLHTMIARKMRPDVHTYQEVINGLCKNGMSLEALKVFNNLKDRGYAVDRVMYTTIIHGLFDSKHVSYAKELWLEMIRKRIVPNHYTYNALIHGYFKSGNVEGAKELYKEMIDRRNCGETTVAYNTMITGLSRNGKIDEALELFKSMPEKGMVRDLISFNTLILGLCKEGRTDESRKLIEELLALGLHPSASTYGPVIEKLCLSGDVQEGIILWNEMQNKGLQPSAWTYHHFIAGLCKEKGYETKAMEWLFVMLKNNLKPKQSIFERVVRCLLQNDRVDDSLLVLNCMVKVGYSLRGIVINPSLWCKLPKNNPLFVKQNKS</sequence>
<organism evidence="5 6">
    <name type="scientific">Linum trigynum</name>
    <dbReference type="NCBI Taxonomy" id="586398"/>
    <lineage>
        <taxon>Eukaryota</taxon>
        <taxon>Viridiplantae</taxon>
        <taxon>Streptophyta</taxon>
        <taxon>Embryophyta</taxon>
        <taxon>Tracheophyta</taxon>
        <taxon>Spermatophyta</taxon>
        <taxon>Magnoliopsida</taxon>
        <taxon>eudicotyledons</taxon>
        <taxon>Gunneridae</taxon>
        <taxon>Pentapetalae</taxon>
        <taxon>rosids</taxon>
        <taxon>fabids</taxon>
        <taxon>Malpighiales</taxon>
        <taxon>Linaceae</taxon>
        <taxon>Linum</taxon>
    </lineage>
</organism>
<evidence type="ECO:0000256" key="2">
    <source>
        <dbReference type="ARBA" id="ARBA00022737"/>
    </source>
</evidence>
<evidence type="ECO:0000256" key="3">
    <source>
        <dbReference type="PROSITE-ProRule" id="PRU00708"/>
    </source>
</evidence>
<feature type="compositionally biased region" description="Low complexity" evidence="4">
    <location>
        <begin position="33"/>
        <end position="44"/>
    </location>
</feature>
<evidence type="ECO:0000313" key="5">
    <source>
        <dbReference type="EMBL" id="CAL1396993.1"/>
    </source>
</evidence>
<evidence type="ECO:0000256" key="1">
    <source>
        <dbReference type="ARBA" id="ARBA00007626"/>
    </source>
</evidence>
<dbReference type="Gene3D" id="1.25.40.10">
    <property type="entry name" value="Tetratricopeptide repeat domain"/>
    <property type="match status" value="4"/>
</dbReference>
<keyword evidence="6" id="KW-1185">Reference proteome</keyword>
<feature type="repeat" description="PPR" evidence="3">
    <location>
        <begin position="222"/>
        <end position="256"/>
    </location>
</feature>
<comment type="similarity">
    <text evidence="1">Belongs to the PPR family. P subfamily.</text>
</comment>
<dbReference type="InterPro" id="IPR011990">
    <property type="entry name" value="TPR-like_helical_dom_sf"/>
</dbReference>
<evidence type="ECO:0000313" key="6">
    <source>
        <dbReference type="Proteomes" id="UP001497516"/>
    </source>
</evidence>